<organism evidence="10 11">
    <name type="scientific">Herbidospora galbida</name>
    <dbReference type="NCBI Taxonomy" id="2575442"/>
    <lineage>
        <taxon>Bacteria</taxon>
        <taxon>Bacillati</taxon>
        <taxon>Actinomycetota</taxon>
        <taxon>Actinomycetes</taxon>
        <taxon>Streptosporangiales</taxon>
        <taxon>Streptosporangiaceae</taxon>
        <taxon>Herbidospora</taxon>
    </lineage>
</organism>
<evidence type="ECO:0000313" key="11">
    <source>
        <dbReference type="Proteomes" id="UP000308705"/>
    </source>
</evidence>
<evidence type="ECO:0000256" key="7">
    <source>
        <dbReference type="ARBA" id="ARBA00023136"/>
    </source>
</evidence>
<evidence type="ECO:0000256" key="5">
    <source>
        <dbReference type="ARBA" id="ARBA00022989"/>
    </source>
</evidence>
<dbReference type="OrthoDB" id="5195555at2"/>
<evidence type="ECO:0000313" key="10">
    <source>
        <dbReference type="EMBL" id="TKK86462.1"/>
    </source>
</evidence>
<keyword evidence="4" id="KW-0547">Nucleotide-binding</keyword>
<evidence type="ECO:0000259" key="9">
    <source>
        <dbReference type="Pfam" id="PF18967"/>
    </source>
</evidence>
<reference evidence="10 11" key="1">
    <citation type="submission" date="2019-04" db="EMBL/GenBank/DDBJ databases">
        <title>Herbidospora sp. NEAU-GS14.nov., a novel actinomycete isolated from soil.</title>
        <authorList>
            <person name="Han L."/>
        </authorList>
    </citation>
    <scope>NUCLEOTIDE SEQUENCE [LARGE SCALE GENOMIC DNA]</scope>
    <source>
        <strain evidence="10 11">NEAU-GS14</strain>
    </source>
</reference>
<evidence type="ECO:0000256" key="1">
    <source>
        <dbReference type="ARBA" id="ARBA00004236"/>
    </source>
</evidence>
<comment type="subcellular location">
    <subcellularLocation>
        <location evidence="1">Cell membrane</location>
    </subcellularLocation>
</comment>
<keyword evidence="5 8" id="KW-1133">Transmembrane helix</keyword>
<dbReference type="EMBL" id="SZQA01000021">
    <property type="protein sequence ID" value="TKK86462.1"/>
    <property type="molecule type" value="Genomic_DNA"/>
</dbReference>
<keyword evidence="2" id="KW-1003">Cell membrane</keyword>
<keyword evidence="11" id="KW-1185">Reference proteome</keyword>
<dbReference type="InterPro" id="IPR043760">
    <property type="entry name" value="PycTM_dom"/>
</dbReference>
<comment type="caution">
    <text evidence="10">The sequence shown here is derived from an EMBL/GenBank/DDBJ whole genome shotgun (WGS) entry which is preliminary data.</text>
</comment>
<gene>
    <name evidence="10" type="ORF">FDA94_21855</name>
</gene>
<feature type="domain" description="Pycsar effector protein" evidence="9">
    <location>
        <begin position="32"/>
        <end position="181"/>
    </location>
</feature>
<name>A0A4U3MDJ0_9ACTN</name>
<proteinExistence type="predicted"/>
<sequence length="189" mass="21335">MQKHTSASELESLELVMWMINRYDLLRSSTASRATLLVSANTFLLTGTALLLTVYGNARPNEPSWLSIAFIGFFFATISAILASIWDCVSAIAAQKTSRSVTPSAIPSRFAFNWGDTLKEVSTFSDFSTRLTEANLQDKLGFAVSELWTAINQHKRKHRHLRRGVRLFRISLLLFLILTTFSLIRRFIS</sequence>
<protein>
    <recommendedName>
        <fullName evidence="9">Pycsar effector protein domain-containing protein</fullName>
    </recommendedName>
</protein>
<feature type="transmembrane region" description="Helical" evidence="8">
    <location>
        <begin position="36"/>
        <end position="58"/>
    </location>
</feature>
<evidence type="ECO:0000256" key="2">
    <source>
        <dbReference type="ARBA" id="ARBA00022475"/>
    </source>
</evidence>
<evidence type="ECO:0000256" key="6">
    <source>
        <dbReference type="ARBA" id="ARBA00023118"/>
    </source>
</evidence>
<feature type="transmembrane region" description="Helical" evidence="8">
    <location>
        <begin position="167"/>
        <end position="188"/>
    </location>
</feature>
<keyword evidence="6" id="KW-0051">Antiviral defense</keyword>
<dbReference type="Proteomes" id="UP000308705">
    <property type="component" value="Unassembled WGS sequence"/>
</dbReference>
<keyword evidence="3 8" id="KW-0812">Transmembrane</keyword>
<evidence type="ECO:0000256" key="8">
    <source>
        <dbReference type="SAM" id="Phobius"/>
    </source>
</evidence>
<dbReference type="Pfam" id="PF18967">
    <property type="entry name" value="PycTM"/>
    <property type="match status" value="1"/>
</dbReference>
<evidence type="ECO:0000256" key="3">
    <source>
        <dbReference type="ARBA" id="ARBA00022692"/>
    </source>
</evidence>
<evidence type="ECO:0000256" key="4">
    <source>
        <dbReference type="ARBA" id="ARBA00022741"/>
    </source>
</evidence>
<dbReference type="AlphaFoldDB" id="A0A4U3MDJ0"/>
<dbReference type="RefSeq" id="WP_137248934.1">
    <property type="nucleotide sequence ID" value="NZ_SZQA01000021.1"/>
</dbReference>
<keyword evidence="7 8" id="KW-0472">Membrane</keyword>
<accession>A0A4U3MDJ0</accession>
<feature type="transmembrane region" description="Helical" evidence="8">
    <location>
        <begin position="64"/>
        <end position="89"/>
    </location>
</feature>